<sequence length="186" mass="21571">MDKKELRKKYKRLRNTLSPEAVEEWSIAIANQALKLPIWEKTYYHVFLSISEKKEVNTEFLLHILQGKDKSIGIPKADFKSFEMEHILLQENTPIKVSAYDIPEPVRGIAIPPQQFEVVFVPLLAFDINGNRVGYGKGFYDRFLAQCKPECLKIGVSFFEAEEKILNENIDFPLNYCVTPHKIYAF</sequence>
<name>A0A370QK00_9FLAO</name>
<evidence type="ECO:0000313" key="4">
    <source>
        <dbReference type="Proteomes" id="UP000255317"/>
    </source>
</evidence>
<dbReference type="OrthoDB" id="9801938at2"/>
<keyword evidence="2" id="KW-0460">Magnesium</keyword>
<evidence type="ECO:0000256" key="2">
    <source>
        <dbReference type="RuleBase" id="RU361279"/>
    </source>
</evidence>
<keyword evidence="3" id="KW-0436">Ligase</keyword>
<dbReference type="AlphaFoldDB" id="A0A370QK00"/>
<keyword evidence="1 2" id="KW-0067">ATP-binding</keyword>
<comment type="cofactor">
    <cofactor evidence="2">
        <name>Mg(2+)</name>
        <dbReference type="ChEBI" id="CHEBI:18420"/>
    </cofactor>
</comment>
<dbReference type="Pfam" id="PF01812">
    <property type="entry name" value="5-FTHF_cyc-lig"/>
    <property type="match status" value="1"/>
</dbReference>
<dbReference type="SUPFAM" id="SSF100950">
    <property type="entry name" value="NagB/RpiA/CoA transferase-like"/>
    <property type="match status" value="1"/>
</dbReference>
<comment type="similarity">
    <text evidence="2">Belongs to the 5-formyltetrahydrofolate cyclo-ligase family.</text>
</comment>
<dbReference type="GO" id="GO:0035999">
    <property type="term" value="P:tetrahydrofolate interconversion"/>
    <property type="evidence" value="ECO:0007669"/>
    <property type="project" value="TreeGrafter"/>
</dbReference>
<dbReference type="PANTHER" id="PTHR23407:SF11">
    <property type="entry name" value="CHROMOSOME UNDETERMINED SCAFFOLD_24, WHOLE GENOME SHOTGUN SEQUENCE"/>
    <property type="match status" value="1"/>
</dbReference>
<dbReference type="RefSeq" id="WP_115123008.1">
    <property type="nucleotide sequence ID" value="NZ_QRAO01000001.1"/>
</dbReference>
<dbReference type="EC" id="6.3.3.2" evidence="2"/>
<feature type="binding site" evidence="1">
    <location>
        <position position="50"/>
    </location>
    <ligand>
        <name>substrate</name>
    </ligand>
</feature>
<comment type="caution">
    <text evidence="3">The sequence shown here is derived from an EMBL/GenBank/DDBJ whole genome shotgun (WGS) entry which is preliminary data.</text>
</comment>
<keyword evidence="2" id="KW-0479">Metal-binding</keyword>
<feature type="binding site" evidence="1">
    <location>
        <begin position="132"/>
        <end position="140"/>
    </location>
    <ligand>
        <name>ATP</name>
        <dbReference type="ChEBI" id="CHEBI:30616"/>
    </ligand>
</feature>
<keyword evidence="4" id="KW-1185">Reference proteome</keyword>
<keyword evidence="1 2" id="KW-0547">Nucleotide-binding</keyword>
<dbReference type="GO" id="GO:0005524">
    <property type="term" value="F:ATP binding"/>
    <property type="evidence" value="ECO:0007669"/>
    <property type="project" value="UniProtKB-KW"/>
</dbReference>
<accession>A0A370QK00</accession>
<dbReference type="PANTHER" id="PTHR23407">
    <property type="entry name" value="ATPASE INHIBITOR/5-FORMYLTETRAHYDROFOLATE CYCLO-LIGASE"/>
    <property type="match status" value="1"/>
</dbReference>
<dbReference type="GO" id="GO:0009396">
    <property type="term" value="P:folic acid-containing compound biosynthetic process"/>
    <property type="evidence" value="ECO:0007669"/>
    <property type="project" value="TreeGrafter"/>
</dbReference>
<gene>
    <name evidence="3" type="ORF">C8D94_101574</name>
</gene>
<dbReference type="Gene3D" id="3.40.50.10420">
    <property type="entry name" value="NagB/RpiA/CoA transferase-like"/>
    <property type="match status" value="1"/>
</dbReference>
<dbReference type="InterPro" id="IPR002698">
    <property type="entry name" value="FTHF_cligase"/>
</dbReference>
<dbReference type="Proteomes" id="UP000255317">
    <property type="component" value="Unassembled WGS sequence"/>
</dbReference>
<organism evidence="3 4">
    <name type="scientific">Marinirhabdus gelatinilytica</name>
    <dbReference type="NCBI Taxonomy" id="1703343"/>
    <lineage>
        <taxon>Bacteria</taxon>
        <taxon>Pseudomonadati</taxon>
        <taxon>Bacteroidota</taxon>
        <taxon>Flavobacteriia</taxon>
        <taxon>Flavobacteriales</taxon>
        <taxon>Flavobacteriaceae</taxon>
    </lineage>
</organism>
<comment type="catalytic activity">
    <reaction evidence="2">
        <text>(6S)-5-formyl-5,6,7,8-tetrahydrofolate + ATP = (6R)-5,10-methenyltetrahydrofolate + ADP + phosphate</text>
        <dbReference type="Rhea" id="RHEA:10488"/>
        <dbReference type="ChEBI" id="CHEBI:30616"/>
        <dbReference type="ChEBI" id="CHEBI:43474"/>
        <dbReference type="ChEBI" id="CHEBI:57455"/>
        <dbReference type="ChEBI" id="CHEBI:57457"/>
        <dbReference type="ChEBI" id="CHEBI:456216"/>
        <dbReference type="EC" id="6.3.3.2"/>
    </reaction>
</comment>
<evidence type="ECO:0000313" key="3">
    <source>
        <dbReference type="EMBL" id="RDK88698.1"/>
    </source>
</evidence>
<protein>
    <recommendedName>
        <fullName evidence="2">5-formyltetrahydrofolate cyclo-ligase</fullName>
        <ecNumber evidence="2">6.3.3.2</ecNumber>
    </recommendedName>
</protein>
<dbReference type="InterPro" id="IPR037171">
    <property type="entry name" value="NagB/RpiA_transferase-like"/>
</dbReference>
<dbReference type="PIRSF" id="PIRSF006806">
    <property type="entry name" value="FTHF_cligase"/>
    <property type="match status" value="1"/>
</dbReference>
<proteinExistence type="inferred from homology"/>
<dbReference type="EMBL" id="QRAO01000001">
    <property type="protein sequence ID" value="RDK88698.1"/>
    <property type="molecule type" value="Genomic_DNA"/>
</dbReference>
<dbReference type="GO" id="GO:0030272">
    <property type="term" value="F:5-formyltetrahydrofolate cyclo-ligase activity"/>
    <property type="evidence" value="ECO:0007669"/>
    <property type="project" value="UniProtKB-EC"/>
</dbReference>
<feature type="binding site" evidence="1">
    <location>
        <begin position="3"/>
        <end position="7"/>
    </location>
    <ligand>
        <name>ATP</name>
        <dbReference type="ChEBI" id="CHEBI:30616"/>
    </ligand>
</feature>
<dbReference type="InterPro" id="IPR024185">
    <property type="entry name" value="FTHF_cligase-like_sf"/>
</dbReference>
<dbReference type="GO" id="GO:0046872">
    <property type="term" value="F:metal ion binding"/>
    <property type="evidence" value="ECO:0007669"/>
    <property type="project" value="UniProtKB-KW"/>
</dbReference>
<reference evidence="3 4" key="1">
    <citation type="submission" date="2018-07" db="EMBL/GenBank/DDBJ databases">
        <title>Genomic Encyclopedia of Type Strains, Phase IV (KMG-IV): sequencing the most valuable type-strain genomes for metagenomic binning, comparative biology and taxonomic classification.</title>
        <authorList>
            <person name="Goeker M."/>
        </authorList>
    </citation>
    <scope>NUCLEOTIDE SEQUENCE [LARGE SCALE GENOMIC DNA]</scope>
    <source>
        <strain evidence="3 4">DSM 101478</strain>
    </source>
</reference>
<evidence type="ECO:0000256" key="1">
    <source>
        <dbReference type="PIRSR" id="PIRSR006806-1"/>
    </source>
</evidence>
<dbReference type="NCBIfam" id="TIGR02727">
    <property type="entry name" value="MTHFS_bact"/>
    <property type="match status" value="1"/>
</dbReference>
<feature type="binding site" evidence="1">
    <location>
        <position position="55"/>
    </location>
    <ligand>
        <name>substrate</name>
    </ligand>
</feature>